<dbReference type="Proteomes" id="UP000321947">
    <property type="component" value="Unassembled WGS sequence"/>
</dbReference>
<organism evidence="2 3">
    <name type="scientific">Cucumis melo var. makuwa</name>
    <name type="common">Oriental melon</name>
    <dbReference type="NCBI Taxonomy" id="1194695"/>
    <lineage>
        <taxon>Eukaryota</taxon>
        <taxon>Viridiplantae</taxon>
        <taxon>Streptophyta</taxon>
        <taxon>Embryophyta</taxon>
        <taxon>Tracheophyta</taxon>
        <taxon>Spermatophyta</taxon>
        <taxon>Magnoliopsida</taxon>
        <taxon>eudicotyledons</taxon>
        <taxon>Gunneridae</taxon>
        <taxon>Pentapetalae</taxon>
        <taxon>rosids</taxon>
        <taxon>fabids</taxon>
        <taxon>Cucurbitales</taxon>
        <taxon>Cucurbitaceae</taxon>
        <taxon>Benincaseae</taxon>
        <taxon>Cucumis</taxon>
    </lineage>
</organism>
<sequence>MSYGSVFQRQSQRIPSQSIRSTVRQQPGHEFVANTVGRTPYTSCGKNHQVQKDQGVGSQIVEKSRVSVFLIEGTNGASIFLTKLNIMLELLSEWLAIYTPVGDVLLVNDVLRNCEVLGEGISMLVDLIPLELQRLYVILGMNFLFTHYASMDCHRKEVVLRKPGFSQVVFRGIWKFVPRSLILILRAEKLLRKGCTTFHAHVVVVQREKLKPEDVPEVKEFLDVFPNDLSGLPPNREIEFIIELLPRRTPISQDPYRMAPSELKELKVSFVLIPRDPLFLIFTIAIVRTPSAVPVLTIAVVCTQSPSSRPHAISRNRCRPHVVCTPNPTLVRSAACPTRCVRLLYGGG</sequence>
<accession>A0A5D3BVI4</accession>
<dbReference type="AlphaFoldDB" id="A0A5D3BVI4"/>
<gene>
    <name evidence="2" type="ORF">E5676_scaffold863G001060</name>
</gene>
<name>A0A5D3BVI4_CUCMM</name>
<comment type="caution">
    <text evidence="2">The sequence shown here is derived from an EMBL/GenBank/DDBJ whole genome shotgun (WGS) entry which is preliminary data.</text>
</comment>
<reference evidence="2 3" key="1">
    <citation type="submission" date="2019-08" db="EMBL/GenBank/DDBJ databases">
        <title>Draft genome sequences of two oriental melons (Cucumis melo L. var makuwa).</title>
        <authorList>
            <person name="Kwon S.-Y."/>
        </authorList>
    </citation>
    <scope>NUCLEOTIDE SEQUENCE [LARGE SCALE GENOMIC DNA]</scope>
    <source>
        <strain evidence="3">cv. Chang Bougi</strain>
        <tissue evidence="2">Leaf</tissue>
    </source>
</reference>
<evidence type="ECO:0000313" key="2">
    <source>
        <dbReference type="EMBL" id="TYK03731.1"/>
    </source>
</evidence>
<proteinExistence type="predicted"/>
<dbReference type="PANTHER" id="PTHR15503">
    <property type="entry name" value="LDOC1 RELATED"/>
    <property type="match status" value="1"/>
</dbReference>
<dbReference type="Pfam" id="PF08284">
    <property type="entry name" value="RVP_2"/>
    <property type="match status" value="1"/>
</dbReference>
<evidence type="ECO:0000256" key="1">
    <source>
        <dbReference type="SAM" id="MobiDB-lite"/>
    </source>
</evidence>
<evidence type="ECO:0000313" key="3">
    <source>
        <dbReference type="Proteomes" id="UP000321947"/>
    </source>
</evidence>
<dbReference type="InterPro" id="IPR021109">
    <property type="entry name" value="Peptidase_aspartic_dom_sf"/>
</dbReference>
<dbReference type="Gene3D" id="2.40.70.10">
    <property type="entry name" value="Acid Proteases"/>
    <property type="match status" value="1"/>
</dbReference>
<feature type="region of interest" description="Disordered" evidence="1">
    <location>
        <begin position="1"/>
        <end position="20"/>
    </location>
</feature>
<dbReference type="InterPro" id="IPR032567">
    <property type="entry name" value="RTL1-rel"/>
</dbReference>
<protein>
    <submittedName>
        <fullName evidence="2">RVP_2 domain-containing protein</fullName>
    </submittedName>
</protein>
<dbReference type="EMBL" id="SSTD01014872">
    <property type="protein sequence ID" value="TYK03731.1"/>
    <property type="molecule type" value="Genomic_DNA"/>
</dbReference>
<dbReference type="PANTHER" id="PTHR15503:SF45">
    <property type="entry name" value="RNA-DIRECTED DNA POLYMERASE HOMOLOG"/>
    <property type="match status" value="1"/>
</dbReference>
<feature type="compositionally biased region" description="Low complexity" evidence="1">
    <location>
        <begin position="8"/>
        <end position="20"/>
    </location>
</feature>